<feature type="compositionally biased region" description="Polar residues" evidence="6">
    <location>
        <begin position="201"/>
        <end position="218"/>
    </location>
</feature>
<keyword evidence="9" id="KW-1185">Reference proteome</keyword>
<dbReference type="FunFam" id="3.30.505.10:FF:000058">
    <property type="entry name" value="SH2 domain-containing adapter protein D"/>
    <property type="match status" value="1"/>
</dbReference>
<dbReference type="SUPFAM" id="SSF55550">
    <property type="entry name" value="SH2 domain"/>
    <property type="match status" value="1"/>
</dbReference>
<dbReference type="AlphaFoldDB" id="A0A7R8UT30"/>
<feature type="compositionally biased region" description="Polar residues" evidence="6">
    <location>
        <begin position="681"/>
        <end position="717"/>
    </location>
</feature>
<feature type="domain" description="SH2" evidence="7">
    <location>
        <begin position="949"/>
        <end position="1044"/>
    </location>
</feature>
<dbReference type="SMART" id="SM00252">
    <property type="entry name" value="SH2"/>
    <property type="match status" value="1"/>
</dbReference>
<evidence type="ECO:0000256" key="5">
    <source>
        <dbReference type="PROSITE-ProRule" id="PRU00191"/>
    </source>
</evidence>
<sequence length="1049" mass="116783">MCKKLYYAITKLRNCDWFCESCCKLSRSNLFFLISVCDDYSLPIDFVKKRPSSFDPCLADNLPDNWAAPSPLSDHVSFLDPPTIITHPPQPIKIIEGYSDPKDSRKLFRHVHRKSRQDKRSNYSSDSSIPKSSAEDDNLSMKIPELNSPDSISEDLVRPLHPHKSPKRVPVSDISKRNPSPYYYSDLLKAKEENKIDSFGPRQSTASEPPQSTSSNLNLGAYKKSISLDVPEIEREVPTPKRYSITEDGVRIIRCNSPSTTTSEDSDCSECQKRREWHAKALALVRETCPISVEKSEQNQSATSTVDNSINSQIDPSMPPHRLLGPAVCACTAPAIGDDVDEFFRPRSIFYVHQKGVHECADCAVNIGSGKSTNTDLPEDEMSGGRIRQIYETAFDCKIARSDDDLDDVDRLTNHSVMLQADNGNGAEKSSNLDRSKSNKTRLEMKRMKTSKSQVAQENISTLTSLSQNLERVQIDDSIDNMNNANAPTSSQTPVHMYTPSPPSTAPLPVKFPGKHDRDRFFMNSIRSAPNLPASNPSHLRFKDLRLPIEPIRHKHDTPIGSDGSIIGASHDPPTRSSHNRPRSVVLESGRVLELRKSHHSRHRRGRNYSSTESMATSSSGGSMESIKSSTSEGNRSTTSSESRQSTSLSSHSSDSGHNVSLPLRAPVVLHSKLHILSPISDKSSQEPASETSEVNQSRHNSSQKPLPSNDDINSGDPSRPDEDKPTIDNNFKQQKRKTFPNKTLMHLTEEIIGSDSGISLHSREDGKSTQSALHKFTTPILNIPVEKMVMNSQTSSGLPQDLHDLPFDMPKLRRRKFFLQQDNCTSGSATSVDLGDLPFDMPKLRRRLRMNQPQVTNLIAHSTESSGISQASSSHSVRDDQKHLGLDTVIFRQNLTLNLNETKPVNKFGSLDLKGAGTRGLNLNIGSSVFSAVVDLIDVTVPLERQGWYHGAITRVEAENTLRPLGEGSFLVRNCESTKQDYSLSLKSAKGFMHMRIQRNETGLYILGQFSRPFESIPEMIRHFCLNRLPVRGAEHMCLLDPVIAQLL</sequence>
<keyword evidence="2 5" id="KW-0727">SH2 domain</keyword>
<feature type="compositionally biased region" description="Basic residues" evidence="6">
    <location>
        <begin position="597"/>
        <end position="607"/>
    </location>
</feature>
<dbReference type="PANTHER" id="PTHR15127">
    <property type="entry name" value="HEAVYWEIGHT, ISOFORM A"/>
    <property type="match status" value="1"/>
</dbReference>
<feature type="region of interest" description="Disordered" evidence="6">
    <location>
        <begin position="679"/>
        <end position="740"/>
    </location>
</feature>
<dbReference type="CDD" id="cd09945">
    <property type="entry name" value="SH2_SHB_SHD_SHE_SHF_like"/>
    <property type="match status" value="1"/>
</dbReference>
<feature type="compositionally biased region" description="Basic and acidic residues" evidence="6">
    <location>
        <begin position="431"/>
        <end position="447"/>
    </location>
</feature>
<evidence type="ECO:0000256" key="3">
    <source>
        <dbReference type="ARBA" id="ARBA00057390"/>
    </source>
</evidence>
<organism evidence="8 9">
    <name type="scientific">Hermetia illucens</name>
    <name type="common">Black soldier fly</name>
    <dbReference type="NCBI Taxonomy" id="343691"/>
    <lineage>
        <taxon>Eukaryota</taxon>
        <taxon>Metazoa</taxon>
        <taxon>Ecdysozoa</taxon>
        <taxon>Arthropoda</taxon>
        <taxon>Hexapoda</taxon>
        <taxon>Insecta</taxon>
        <taxon>Pterygota</taxon>
        <taxon>Neoptera</taxon>
        <taxon>Endopterygota</taxon>
        <taxon>Diptera</taxon>
        <taxon>Brachycera</taxon>
        <taxon>Stratiomyomorpha</taxon>
        <taxon>Stratiomyidae</taxon>
        <taxon>Hermetiinae</taxon>
        <taxon>Hermetia</taxon>
    </lineage>
</organism>
<dbReference type="PANTHER" id="PTHR15127:SF32">
    <property type="entry name" value="HEAVYWEIGHT, ISOFORM A"/>
    <property type="match status" value="1"/>
</dbReference>
<keyword evidence="1" id="KW-0597">Phosphoprotein</keyword>
<dbReference type="Pfam" id="PF00017">
    <property type="entry name" value="SH2"/>
    <property type="match status" value="1"/>
</dbReference>
<evidence type="ECO:0000256" key="4">
    <source>
        <dbReference type="ARBA" id="ARBA00074794"/>
    </source>
</evidence>
<accession>A0A7R8UT30</accession>
<feature type="region of interest" description="Disordered" evidence="6">
    <location>
        <begin position="420"/>
        <end position="455"/>
    </location>
</feature>
<evidence type="ECO:0000256" key="2">
    <source>
        <dbReference type="ARBA" id="ARBA00022999"/>
    </source>
</evidence>
<dbReference type="Proteomes" id="UP000594454">
    <property type="component" value="Chromosome 4"/>
</dbReference>
<name>A0A7R8UT30_HERIL</name>
<protein>
    <recommendedName>
        <fullName evidence="4">SH2 domain-containing adapter protein D</fullName>
    </recommendedName>
</protein>
<evidence type="ECO:0000313" key="9">
    <source>
        <dbReference type="Proteomes" id="UP000594454"/>
    </source>
</evidence>
<feature type="region of interest" description="Disordered" evidence="6">
    <location>
        <begin position="554"/>
        <end position="660"/>
    </location>
</feature>
<evidence type="ECO:0000256" key="1">
    <source>
        <dbReference type="ARBA" id="ARBA00022553"/>
    </source>
</evidence>
<evidence type="ECO:0000313" key="8">
    <source>
        <dbReference type="EMBL" id="CAD7086544.1"/>
    </source>
</evidence>
<dbReference type="InterPro" id="IPR000980">
    <property type="entry name" value="SH2"/>
</dbReference>
<dbReference type="GO" id="GO:0001784">
    <property type="term" value="F:phosphotyrosine residue binding"/>
    <property type="evidence" value="ECO:0007669"/>
    <property type="project" value="TreeGrafter"/>
</dbReference>
<evidence type="ECO:0000259" key="7">
    <source>
        <dbReference type="PROSITE" id="PS50001"/>
    </source>
</evidence>
<feature type="compositionally biased region" description="Polar residues" evidence="6">
    <location>
        <begin position="122"/>
        <end position="131"/>
    </location>
</feature>
<feature type="region of interest" description="Disordered" evidence="6">
    <location>
        <begin position="197"/>
        <end position="219"/>
    </location>
</feature>
<dbReference type="PRINTS" id="PR00401">
    <property type="entry name" value="SH2DOMAIN"/>
</dbReference>
<feature type="compositionally biased region" description="Low complexity" evidence="6">
    <location>
        <begin position="608"/>
        <end position="656"/>
    </location>
</feature>
<feature type="region of interest" description="Disordered" evidence="6">
    <location>
        <begin position="487"/>
        <end position="507"/>
    </location>
</feature>
<feature type="region of interest" description="Disordered" evidence="6">
    <location>
        <begin position="110"/>
        <end position="177"/>
    </location>
</feature>
<dbReference type="InParanoid" id="A0A7R8UT30"/>
<comment type="function">
    <text evidence="3">May function as an adapter protein.</text>
</comment>
<proteinExistence type="predicted"/>
<dbReference type="OrthoDB" id="5914531at2759"/>
<reference evidence="8 9" key="1">
    <citation type="submission" date="2020-11" db="EMBL/GenBank/DDBJ databases">
        <authorList>
            <person name="Wallbank WR R."/>
            <person name="Pardo Diaz C."/>
            <person name="Kozak K."/>
            <person name="Martin S."/>
            <person name="Jiggins C."/>
            <person name="Moest M."/>
            <person name="Warren A I."/>
            <person name="Generalovic N T."/>
            <person name="Byers J.R.P. K."/>
            <person name="Montejo-Kovacevich G."/>
            <person name="Yen C E."/>
        </authorList>
    </citation>
    <scope>NUCLEOTIDE SEQUENCE [LARGE SCALE GENOMIC DNA]</scope>
</reference>
<dbReference type="Gene3D" id="3.30.505.10">
    <property type="entry name" value="SH2 domain"/>
    <property type="match status" value="1"/>
</dbReference>
<evidence type="ECO:0000256" key="6">
    <source>
        <dbReference type="SAM" id="MobiDB-lite"/>
    </source>
</evidence>
<dbReference type="InterPro" id="IPR036860">
    <property type="entry name" value="SH2_dom_sf"/>
</dbReference>
<gene>
    <name evidence="8" type="ORF">HERILL_LOCUS9311</name>
</gene>
<dbReference type="EMBL" id="LR899012">
    <property type="protein sequence ID" value="CAD7086544.1"/>
    <property type="molecule type" value="Genomic_DNA"/>
</dbReference>
<dbReference type="InterPro" id="IPR051846">
    <property type="entry name" value="SH2_domain_adapters"/>
</dbReference>
<dbReference type="PROSITE" id="PS50001">
    <property type="entry name" value="SH2"/>
    <property type="match status" value="1"/>
</dbReference>